<dbReference type="SUPFAM" id="SSF56601">
    <property type="entry name" value="beta-lactamase/transpeptidase-like"/>
    <property type="match status" value="1"/>
</dbReference>
<evidence type="ECO:0000313" key="3">
    <source>
        <dbReference type="Proteomes" id="UP001271769"/>
    </source>
</evidence>
<feature type="domain" description="Beta-lactamase-related" evidence="1">
    <location>
        <begin position="80"/>
        <end position="375"/>
    </location>
</feature>
<dbReference type="Proteomes" id="UP001271769">
    <property type="component" value="Unassembled WGS sequence"/>
</dbReference>
<dbReference type="InterPro" id="IPR050789">
    <property type="entry name" value="Diverse_Enzym_Activities"/>
</dbReference>
<keyword evidence="2" id="KW-0378">Hydrolase</keyword>
<dbReference type="InterPro" id="IPR012338">
    <property type="entry name" value="Beta-lactam/transpept-like"/>
</dbReference>
<organism evidence="2 3">
    <name type="scientific">Dongia rigui</name>
    <dbReference type="NCBI Taxonomy" id="940149"/>
    <lineage>
        <taxon>Bacteria</taxon>
        <taxon>Pseudomonadati</taxon>
        <taxon>Pseudomonadota</taxon>
        <taxon>Alphaproteobacteria</taxon>
        <taxon>Rhodospirillales</taxon>
        <taxon>Dongiaceae</taxon>
        <taxon>Dongia</taxon>
    </lineage>
</organism>
<dbReference type="Gene3D" id="3.40.710.10">
    <property type="entry name" value="DD-peptidase/beta-lactamase superfamily"/>
    <property type="match status" value="1"/>
</dbReference>
<dbReference type="EC" id="3.-.-.-" evidence="2"/>
<protein>
    <submittedName>
        <fullName evidence="2">Serine hydrolase</fullName>
        <ecNumber evidence="2">3.-.-.-</ecNumber>
    </submittedName>
</protein>
<evidence type="ECO:0000313" key="2">
    <source>
        <dbReference type="EMBL" id="MDY0871771.1"/>
    </source>
</evidence>
<name>A0ABU5DYZ4_9PROT</name>
<dbReference type="EMBL" id="JAXCLX010000001">
    <property type="protein sequence ID" value="MDY0871771.1"/>
    <property type="molecule type" value="Genomic_DNA"/>
</dbReference>
<comment type="caution">
    <text evidence="2">The sequence shown here is derived from an EMBL/GenBank/DDBJ whole genome shotgun (WGS) entry which is preliminary data.</text>
</comment>
<dbReference type="PANTHER" id="PTHR43283:SF7">
    <property type="entry name" value="BETA-LACTAMASE-RELATED DOMAIN-CONTAINING PROTEIN"/>
    <property type="match status" value="1"/>
</dbReference>
<gene>
    <name evidence="2" type="ORF">SMD31_07550</name>
</gene>
<evidence type="ECO:0000259" key="1">
    <source>
        <dbReference type="Pfam" id="PF00144"/>
    </source>
</evidence>
<dbReference type="InterPro" id="IPR001466">
    <property type="entry name" value="Beta-lactam-related"/>
</dbReference>
<dbReference type="RefSeq" id="WP_320500196.1">
    <property type="nucleotide sequence ID" value="NZ_JAXCLX010000001.1"/>
</dbReference>
<sequence>MTTAAPHSPRIPRADWDRPPHNRWAFHHIREILPTAEVWRGSGPVSALPRRPFRLDDVRFQAARGELTIRQFLDDSFTDGFIVLKDGAIVFERYMNGMTERSAHLSQSVAKSLTGALIGILSHRGALDPNGLVTDYLPELKATGYDGATLQQILDMSSGVAYDETYTDPFSDVGQTDVASGWKPKPAGDTRAWPRSIWQQILGLKQCNAEHGARFNYRSIETDVLAFVAERVTGQRLPQLISAEIWQKLGCEENSYYTVDAEGYALADGGFNATLRDYARFGLMIAQDGVIDGRQVVPAAWIAETRRGDPDQFDADYRATMPFGAYRNQFWLPDYRGRATNCLGVFGQWIHADPDTGIVIVKLSSWPDFLDDARFVEQEAACAAVKRALVHA</sequence>
<proteinExistence type="predicted"/>
<accession>A0ABU5DYZ4</accession>
<reference evidence="2 3" key="1">
    <citation type="journal article" date="2013" name="Antonie Van Leeuwenhoek">
        <title>Dongia rigui sp. nov., isolated from freshwater of a large wetland in Korea.</title>
        <authorList>
            <person name="Baik K.S."/>
            <person name="Hwang Y.M."/>
            <person name="Choi J.S."/>
            <person name="Kwon J."/>
            <person name="Seong C.N."/>
        </authorList>
    </citation>
    <scope>NUCLEOTIDE SEQUENCE [LARGE SCALE GENOMIC DNA]</scope>
    <source>
        <strain evidence="2 3">04SU4-P</strain>
    </source>
</reference>
<dbReference type="GO" id="GO:0016787">
    <property type="term" value="F:hydrolase activity"/>
    <property type="evidence" value="ECO:0007669"/>
    <property type="project" value="UniProtKB-KW"/>
</dbReference>
<dbReference type="PANTHER" id="PTHR43283">
    <property type="entry name" value="BETA-LACTAMASE-RELATED"/>
    <property type="match status" value="1"/>
</dbReference>
<dbReference type="Pfam" id="PF00144">
    <property type="entry name" value="Beta-lactamase"/>
    <property type="match status" value="1"/>
</dbReference>
<keyword evidence="3" id="KW-1185">Reference proteome</keyword>